<keyword evidence="2" id="KW-1185">Reference proteome</keyword>
<protein>
    <submittedName>
        <fullName evidence="1">Uncharacterized protein</fullName>
    </submittedName>
</protein>
<proteinExistence type="predicted"/>
<dbReference type="KEGG" id="cbw:RR42_m1797"/>
<name>A0A0C4YAC6_9BURK</name>
<reference evidence="1 2" key="1">
    <citation type="journal article" date="2015" name="Genome Announc.">
        <title>Complete Genome Sequence of Cupriavidus basilensis 4G11, Isolated from the Oak Ridge Field Research Center Site.</title>
        <authorList>
            <person name="Ray J."/>
            <person name="Waters R.J."/>
            <person name="Skerker J.M."/>
            <person name="Kuehl J.V."/>
            <person name="Price M.N."/>
            <person name="Huang J."/>
            <person name="Chakraborty R."/>
            <person name="Arkin A.P."/>
            <person name="Deutschbauer A."/>
        </authorList>
    </citation>
    <scope>NUCLEOTIDE SEQUENCE [LARGE SCALE GENOMIC DNA]</scope>
    <source>
        <strain evidence="1">4G11</strain>
    </source>
</reference>
<organism evidence="1 2">
    <name type="scientific">Cupriavidus basilensis</name>
    <dbReference type="NCBI Taxonomy" id="68895"/>
    <lineage>
        <taxon>Bacteria</taxon>
        <taxon>Pseudomonadati</taxon>
        <taxon>Pseudomonadota</taxon>
        <taxon>Betaproteobacteria</taxon>
        <taxon>Burkholderiales</taxon>
        <taxon>Burkholderiaceae</taxon>
        <taxon>Cupriavidus</taxon>
    </lineage>
</organism>
<dbReference type="OrthoDB" id="8969246at2"/>
<evidence type="ECO:0000313" key="2">
    <source>
        <dbReference type="Proteomes" id="UP000031843"/>
    </source>
</evidence>
<dbReference type="RefSeq" id="WP_043345889.1">
    <property type="nucleotide sequence ID" value="NZ_CP010536.1"/>
</dbReference>
<dbReference type="Proteomes" id="UP000031843">
    <property type="component" value="Chromosome main"/>
</dbReference>
<dbReference type="EMBL" id="CP010536">
    <property type="protein sequence ID" value="AJG19194.1"/>
    <property type="molecule type" value="Genomic_DNA"/>
</dbReference>
<sequence length="120" mass="13212">MFACDLETVFLYRRAADAVAVPFPCARITVDDPLLIADTWNPEAEAAAQASSATLTLNGIDTAAIMALPWTIDRLAFHYQGAWLSFQLACSIQFTGPRSICLRTRGERHYATRQETACSL</sequence>
<accession>A0A0C4YAC6</accession>
<gene>
    <name evidence="1" type="ORF">RR42_m1797</name>
</gene>
<evidence type="ECO:0000313" key="1">
    <source>
        <dbReference type="EMBL" id="AJG19194.1"/>
    </source>
</evidence>
<dbReference type="AlphaFoldDB" id="A0A0C4YAC6"/>
<dbReference type="STRING" id="68895.RR42_m1797"/>